<dbReference type="InterPro" id="IPR050786">
    <property type="entry name" value="EFG1_rRNA-proc"/>
</dbReference>
<dbReference type="InParanoid" id="A0A0H2RTV3"/>
<protein>
    <recommendedName>
        <fullName evidence="3">rRNA-processing protein EFG1</fullName>
    </recommendedName>
    <alternativeName>
        <fullName evidence="4">rRNA-processing protein efg1</fullName>
    </alternativeName>
</protein>
<evidence type="ECO:0000256" key="2">
    <source>
        <dbReference type="ARBA" id="ARBA00006916"/>
    </source>
</evidence>
<dbReference type="EMBL" id="KQ086098">
    <property type="protein sequence ID" value="KLO08271.1"/>
    <property type="molecule type" value="Genomic_DNA"/>
</dbReference>
<keyword evidence="5" id="KW-0698">rRNA processing</keyword>
<feature type="compositionally biased region" description="Polar residues" evidence="8">
    <location>
        <begin position="7"/>
        <end position="17"/>
    </location>
</feature>
<feature type="compositionally biased region" description="Basic and acidic residues" evidence="8">
    <location>
        <begin position="218"/>
        <end position="235"/>
    </location>
</feature>
<evidence type="ECO:0000256" key="4">
    <source>
        <dbReference type="ARBA" id="ARBA00019827"/>
    </source>
</evidence>
<evidence type="ECO:0000313" key="9">
    <source>
        <dbReference type="EMBL" id="KLO08271.1"/>
    </source>
</evidence>
<feature type="region of interest" description="Disordered" evidence="8">
    <location>
        <begin position="188"/>
        <end position="265"/>
    </location>
</feature>
<evidence type="ECO:0000256" key="3">
    <source>
        <dbReference type="ARBA" id="ARBA00018689"/>
    </source>
</evidence>
<keyword evidence="6" id="KW-0175">Coiled coil</keyword>
<feature type="compositionally biased region" description="Gly residues" evidence="8">
    <location>
        <begin position="239"/>
        <end position="248"/>
    </location>
</feature>
<evidence type="ECO:0000256" key="7">
    <source>
        <dbReference type="ARBA" id="ARBA00023242"/>
    </source>
</evidence>
<dbReference type="GO" id="GO:0000462">
    <property type="term" value="P:maturation of SSU-rRNA from tricistronic rRNA transcript (SSU-rRNA, 5.8S rRNA, LSU-rRNA)"/>
    <property type="evidence" value="ECO:0007669"/>
    <property type="project" value="TreeGrafter"/>
</dbReference>
<evidence type="ECO:0000256" key="8">
    <source>
        <dbReference type="SAM" id="MobiDB-lite"/>
    </source>
</evidence>
<comment type="similarity">
    <text evidence="2">Belongs to the EFG1 family.</text>
</comment>
<keyword evidence="7" id="KW-0539">Nucleus</keyword>
<dbReference type="Proteomes" id="UP000053477">
    <property type="component" value="Unassembled WGS sequence"/>
</dbReference>
<dbReference type="STRING" id="27342.A0A0H2RTV3"/>
<dbReference type="Pfam" id="PF10153">
    <property type="entry name" value="Efg1"/>
    <property type="match status" value="1"/>
</dbReference>
<evidence type="ECO:0000256" key="5">
    <source>
        <dbReference type="ARBA" id="ARBA00022552"/>
    </source>
</evidence>
<feature type="region of interest" description="Disordered" evidence="8">
    <location>
        <begin position="1"/>
        <end position="45"/>
    </location>
</feature>
<dbReference type="PANTHER" id="PTHR33911">
    <property type="entry name" value="RRNA-PROCESSING PROTEIN EFG1"/>
    <property type="match status" value="1"/>
</dbReference>
<dbReference type="OrthoDB" id="47732at2759"/>
<comment type="subcellular location">
    <subcellularLocation>
        <location evidence="1">Nucleus</location>
        <location evidence="1">Nucleolus</location>
    </subcellularLocation>
</comment>
<feature type="compositionally biased region" description="Basic residues" evidence="8">
    <location>
        <begin position="22"/>
        <end position="31"/>
    </location>
</feature>
<gene>
    <name evidence="9" type="ORF">SCHPADRAFT_859201</name>
</gene>
<dbReference type="FunCoup" id="A0A0H2RTV3">
    <property type="interactions" value="40"/>
</dbReference>
<evidence type="ECO:0000256" key="6">
    <source>
        <dbReference type="ARBA" id="ARBA00023054"/>
    </source>
</evidence>
<evidence type="ECO:0000256" key="1">
    <source>
        <dbReference type="ARBA" id="ARBA00004604"/>
    </source>
</evidence>
<dbReference type="AlphaFoldDB" id="A0A0H2RTV3"/>
<dbReference type="PANTHER" id="PTHR33911:SF1">
    <property type="entry name" value="RRNA-PROCESSING PROTEIN EFG1"/>
    <property type="match status" value="1"/>
</dbReference>
<feature type="compositionally biased region" description="Basic and acidic residues" evidence="8">
    <location>
        <begin position="195"/>
        <end position="209"/>
    </location>
</feature>
<accession>A0A0H2RTV3</accession>
<name>A0A0H2RTV3_9AGAM</name>
<organism evidence="9 10">
    <name type="scientific">Schizopora paradoxa</name>
    <dbReference type="NCBI Taxonomy" id="27342"/>
    <lineage>
        <taxon>Eukaryota</taxon>
        <taxon>Fungi</taxon>
        <taxon>Dikarya</taxon>
        <taxon>Basidiomycota</taxon>
        <taxon>Agaricomycotina</taxon>
        <taxon>Agaricomycetes</taxon>
        <taxon>Hymenochaetales</taxon>
        <taxon>Schizoporaceae</taxon>
        <taxon>Schizopora</taxon>
    </lineage>
</organism>
<reference evidence="9 10" key="1">
    <citation type="submission" date="2015-04" db="EMBL/GenBank/DDBJ databases">
        <title>Complete genome sequence of Schizopora paradoxa KUC8140, a cosmopolitan wood degrader in East Asia.</title>
        <authorList>
            <consortium name="DOE Joint Genome Institute"/>
            <person name="Min B."/>
            <person name="Park H."/>
            <person name="Jang Y."/>
            <person name="Kim J.-J."/>
            <person name="Kim K.H."/>
            <person name="Pangilinan J."/>
            <person name="Lipzen A."/>
            <person name="Riley R."/>
            <person name="Grigoriev I.V."/>
            <person name="Spatafora J.W."/>
            <person name="Choi I.-G."/>
        </authorList>
    </citation>
    <scope>NUCLEOTIDE SEQUENCE [LARGE SCALE GENOMIC DNA]</scope>
    <source>
        <strain evidence="9 10">KUC8140</strain>
    </source>
</reference>
<dbReference type="GO" id="GO:0005730">
    <property type="term" value="C:nucleolus"/>
    <property type="evidence" value="ECO:0007669"/>
    <property type="project" value="UniProtKB-SubCell"/>
</dbReference>
<keyword evidence="10" id="KW-1185">Reference proteome</keyword>
<sequence length="265" mass="29560">MPPSRGKASSSKATNEGESSKGIKKQFRKKSTHEQTNDELPGVQKLKSALRQTRRLLAKDNLDADVRVQTERRLKSLEGDLQLAETKRKERAMATKYHKVKFFERKKITRKIAQIKREIESGSPASSKAVANLEKTLFDLRVDMNYILHYPKLEKYIALFPAQADSDEPPANDETNGKRERMREDIKARMQSGELHGEPELQTVEEKSAQTKSSQARPSERKECGGKKSKKDTSKESTAGGGADGSVGGDDFFEVDNDSSASASE</sequence>
<proteinExistence type="inferred from homology"/>
<evidence type="ECO:0000313" key="10">
    <source>
        <dbReference type="Proteomes" id="UP000053477"/>
    </source>
</evidence>
<dbReference type="InterPro" id="IPR019310">
    <property type="entry name" value="Efg1"/>
</dbReference>
<dbReference type="GO" id="GO:0030688">
    <property type="term" value="C:preribosome, small subunit precursor"/>
    <property type="evidence" value="ECO:0007669"/>
    <property type="project" value="TreeGrafter"/>
</dbReference>